<proteinExistence type="inferred from homology"/>
<gene>
    <name evidence="11" type="ORF">NLI96_g565</name>
</gene>
<dbReference type="PRINTS" id="PR00385">
    <property type="entry name" value="P450"/>
</dbReference>
<feature type="transmembrane region" description="Helical" evidence="10">
    <location>
        <begin position="6"/>
        <end position="31"/>
    </location>
</feature>
<dbReference type="InterPro" id="IPR017972">
    <property type="entry name" value="Cyt_P450_CS"/>
</dbReference>
<keyword evidence="7 9" id="KW-0408">Iron</keyword>
<feature type="binding site" description="axial binding residue" evidence="9">
    <location>
        <position position="497"/>
    </location>
    <ligand>
        <name>heme</name>
        <dbReference type="ChEBI" id="CHEBI:30413"/>
    </ligand>
    <ligandPart>
        <name>Fe</name>
        <dbReference type="ChEBI" id="CHEBI:18248"/>
    </ligandPart>
</feature>
<dbReference type="InterPro" id="IPR002401">
    <property type="entry name" value="Cyt_P450_E_grp-I"/>
</dbReference>
<evidence type="ECO:0000256" key="9">
    <source>
        <dbReference type="PIRSR" id="PIRSR602401-1"/>
    </source>
</evidence>
<dbReference type="PANTHER" id="PTHR24305:SF29">
    <property type="entry name" value="BENZOATE-PARA-HYDROXYLASE"/>
    <property type="match status" value="1"/>
</dbReference>
<evidence type="ECO:0000256" key="5">
    <source>
        <dbReference type="ARBA" id="ARBA00022723"/>
    </source>
</evidence>
<organism evidence="11 12">
    <name type="scientific">Meripilus lineatus</name>
    <dbReference type="NCBI Taxonomy" id="2056292"/>
    <lineage>
        <taxon>Eukaryota</taxon>
        <taxon>Fungi</taxon>
        <taxon>Dikarya</taxon>
        <taxon>Basidiomycota</taxon>
        <taxon>Agaricomycotina</taxon>
        <taxon>Agaricomycetes</taxon>
        <taxon>Polyporales</taxon>
        <taxon>Meripilaceae</taxon>
        <taxon>Meripilus</taxon>
    </lineage>
</organism>
<dbReference type="GO" id="GO:0020037">
    <property type="term" value="F:heme binding"/>
    <property type="evidence" value="ECO:0007669"/>
    <property type="project" value="InterPro"/>
</dbReference>
<comment type="pathway">
    <text evidence="2">Secondary metabolite biosynthesis.</text>
</comment>
<evidence type="ECO:0000256" key="8">
    <source>
        <dbReference type="ARBA" id="ARBA00023033"/>
    </source>
</evidence>
<evidence type="ECO:0000256" key="1">
    <source>
        <dbReference type="ARBA" id="ARBA00001971"/>
    </source>
</evidence>
<dbReference type="Gene3D" id="1.10.630.10">
    <property type="entry name" value="Cytochrome P450"/>
    <property type="match status" value="1"/>
</dbReference>
<keyword evidence="10" id="KW-0812">Transmembrane</keyword>
<dbReference type="GO" id="GO:0005506">
    <property type="term" value="F:iron ion binding"/>
    <property type="evidence" value="ECO:0007669"/>
    <property type="project" value="InterPro"/>
</dbReference>
<dbReference type="CDD" id="cd11061">
    <property type="entry name" value="CYP67-like"/>
    <property type="match status" value="1"/>
</dbReference>
<dbReference type="PRINTS" id="PR00463">
    <property type="entry name" value="EP450I"/>
</dbReference>
<name>A0AAD5VC54_9APHY</name>
<comment type="similarity">
    <text evidence="3">Belongs to the cytochrome P450 family.</text>
</comment>
<keyword evidence="8" id="KW-0503">Monooxygenase</keyword>
<dbReference type="InterPro" id="IPR001128">
    <property type="entry name" value="Cyt_P450"/>
</dbReference>
<keyword evidence="5 9" id="KW-0479">Metal-binding</keyword>
<evidence type="ECO:0000256" key="7">
    <source>
        <dbReference type="ARBA" id="ARBA00023004"/>
    </source>
</evidence>
<evidence type="ECO:0000256" key="3">
    <source>
        <dbReference type="ARBA" id="ARBA00010617"/>
    </source>
</evidence>
<dbReference type="GO" id="GO:0016705">
    <property type="term" value="F:oxidoreductase activity, acting on paired donors, with incorporation or reduction of molecular oxygen"/>
    <property type="evidence" value="ECO:0007669"/>
    <property type="project" value="InterPro"/>
</dbReference>
<dbReference type="PANTHER" id="PTHR24305">
    <property type="entry name" value="CYTOCHROME P450"/>
    <property type="match status" value="1"/>
</dbReference>
<evidence type="ECO:0000313" key="11">
    <source>
        <dbReference type="EMBL" id="KAJ3491643.1"/>
    </source>
</evidence>
<dbReference type="SUPFAM" id="SSF48264">
    <property type="entry name" value="Cytochrome P450"/>
    <property type="match status" value="1"/>
</dbReference>
<evidence type="ECO:0000313" key="12">
    <source>
        <dbReference type="Proteomes" id="UP001212997"/>
    </source>
</evidence>
<dbReference type="Proteomes" id="UP001212997">
    <property type="component" value="Unassembled WGS sequence"/>
</dbReference>
<evidence type="ECO:0000256" key="10">
    <source>
        <dbReference type="SAM" id="Phobius"/>
    </source>
</evidence>
<dbReference type="InterPro" id="IPR036396">
    <property type="entry name" value="Cyt_P450_sf"/>
</dbReference>
<keyword evidence="12" id="KW-1185">Reference proteome</keyword>
<keyword evidence="6" id="KW-0560">Oxidoreductase</keyword>
<dbReference type="AlphaFoldDB" id="A0AAD5VC54"/>
<sequence>MGLTQIIGSIIVLPPLALASGILFLVGYLIARYLLDAHEIRAFPGPLASRLTHGWMGWSAFRGTINLDIHKAHQQYGPFVRIAPNHISIADPAAIQSIYGHGSNTMKSDFYNSGVHFGGTPSVFTTRSREDHARKRKIVAHIFAPKSVQSFEPIIRRHQLMFLKHWDDVAAAGAQGVSGSKGCCDWIARDGRAWFDCLPWLSYQGFDVISDLAFGAPFGMIDKVQDRAIMATSQKAAVASFDTKDVSFTVTEVPPVQLMRSRAEFASASAVWPLWFRRYLIHLPWYSPRFRAMENMATVAVTALSKRLAAPIFRHDLLSNFLSVKDEMRQPLTSRELAAEVSTILTAGSDTTTTTLCAITYNLAKNPRVRAKLQQELEEVLGKPNPNLCADDYSVDDSLSERIKNMKYLEAIVYESLRLHSTVGMGLPRVVPEGGLQVMGKTFVPGTIVSIPSYTLHRNKMVFGEDADEFRPERWLQGDAGEMHKAFLAFSVGPRACLGRNLALLNITTMTAMIVHRYDFVLENPEAPLGTRDGFCEHFLRSQISIRRGIQLLFGGITQRHNYQHQMSITSTDPRVPVELQFNIIDWVNVLGSDGNKSLMVCASVSRSWHRMVSKHAFRLVVFTDPGDTDRFKDLVEGNPYITTAVTQICICEPYPSFNALRDIPWALETLAGLSGVLPDVGSIILMGFQFVGDFYDPHSFQSSISYPQCMRLEIMGCLFPAPVFRLFLSAFQSLRDLGLYGLMHAHPESKSCALPHLPDPPLPSLSRIRLRAVGGNHNTFPILISPNAAHNLHDLSISIRSWLSDDRKGADEVLVSLGSSLTSLELKFVDGSEGFHYDYREDFELLATQICNLPKLQTLTIRPGFHPIVKLFVPCVTSPSLSCLRLTVTGSDIHAIAESLCKTKPASTFQQLCLIFKGPKVNLDHEKQKMYEIFLKFNPQFRITSLHSSDLERWWTQFHDN</sequence>
<dbReference type="PROSITE" id="PS00086">
    <property type="entry name" value="CYTOCHROME_P450"/>
    <property type="match status" value="1"/>
</dbReference>
<keyword evidence="10" id="KW-1133">Transmembrane helix</keyword>
<comment type="cofactor">
    <cofactor evidence="1 9">
        <name>heme</name>
        <dbReference type="ChEBI" id="CHEBI:30413"/>
    </cofactor>
</comment>
<dbReference type="EMBL" id="JANAWD010000009">
    <property type="protein sequence ID" value="KAJ3491643.1"/>
    <property type="molecule type" value="Genomic_DNA"/>
</dbReference>
<protein>
    <recommendedName>
        <fullName evidence="13">Cytochrome P450 monooxygenase</fullName>
    </recommendedName>
</protein>
<accession>A0AAD5VC54</accession>
<evidence type="ECO:0008006" key="13">
    <source>
        <dbReference type="Google" id="ProtNLM"/>
    </source>
</evidence>
<dbReference type="GO" id="GO:0004497">
    <property type="term" value="F:monooxygenase activity"/>
    <property type="evidence" value="ECO:0007669"/>
    <property type="project" value="UniProtKB-KW"/>
</dbReference>
<comment type="caution">
    <text evidence="11">The sequence shown here is derived from an EMBL/GenBank/DDBJ whole genome shotgun (WGS) entry which is preliminary data.</text>
</comment>
<evidence type="ECO:0000256" key="2">
    <source>
        <dbReference type="ARBA" id="ARBA00005179"/>
    </source>
</evidence>
<reference evidence="11" key="1">
    <citation type="submission" date="2022-07" db="EMBL/GenBank/DDBJ databases">
        <title>Genome Sequence of Physisporinus lineatus.</title>
        <authorList>
            <person name="Buettner E."/>
        </authorList>
    </citation>
    <scope>NUCLEOTIDE SEQUENCE</scope>
    <source>
        <strain evidence="11">VT162</strain>
    </source>
</reference>
<dbReference type="Pfam" id="PF00067">
    <property type="entry name" value="p450"/>
    <property type="match status" value="1"/>
</dbReference>
<evidence type="ECO:0000256" key="6">
    <source>
        <dbReference type="ARBA" id="ARBA00023002"/>
    </source>
</evidence>
<dbReference type="InterPro" id="IPR050121">
    <property type="entry name" value="Cytochrome_P450_monoxygenase"/>
</dbReference>
<keyword evidence="4 9" id="KW-0349">Heme</keyword>
<keyword evidence="10" id="KW-0472">Membrane</keyword>
<evidence type="ECO:0000256" key="4">
    <source>
        <dbReference type="ARBA" id="ARBA00022617"/>
    </source>
</evidence>